<dbReference type="PATRIC" id="fig|1429439.4.peg.4117"/>
<dbReference type="SUPFAM" id="SSF46548">
    <property type="entry name" value="alpha-helical ferredoxin"/>
    <property type="match status" value="1"/>
</dbReference>
<dbReference type="AlphaFoldDB" id="W4M4T6"/>
<dbReference type="GO" id="GO:0046872">
    <property type="term" value="F:metal ion binding"/>
    <property type="evidence" value="ECO:0007669"/>
    <property type="project" value="UniProtKB-KW"/>
</dbReference>
<evidence type="ECO:0000259" key="4">
    <source>
        <dbReference type="PROSITE" id="PS51379"/>
    </source>
</evidence>
<accession>W4M4T6</accession>
<evidence type="ECO:0000256" key="3">
    <source>
        <dbReference type="ARBA" id="ARBA00023014"/>
    </source>
</evidence>
<dbReference type="PROSITE" id="PS00198">
    <property type="entry name" value="4FE4S_FER_1"/>
    <property type="match status" value="2"/>
</dbReference>
<keyword evidence="1" id="KW-0479">Metal-binding</keyword>
<dbReference type="InterPro" id="IPR009051">
    <property type="entry name" value="Helical_ferredxn"/>
</dbReference>
<reference evidence="5 6" key="1">
    <citation type="journal article" date="2014" name="Nature">
        <title>An environmental bacterial taxon with a large and distinct metabolic repertoire.</title>
        <authorList>
            <person name="Wilson M.C."/>
            <person name="Mori T."/>
            <person name="Ruckert C."/>
            <person name="Uria A.R."/>
            <person name="Helf M.J."/>
            <person name="Takada K."/>
            <person name="Gernert C."/>
            <person name="Steffens U.A."/>
            <person name="Heycke N."/>
            <person name="Schmitt S."/>
            <person name="Rinke C."/>
            <person name="Helfrich E.J."/>
            <person name="Brachmann A.O."/>
            <person name="Gurgui C."/>
            <person name="Wakimoto T."/>
            <person name="Kracht M."/>
            <person name="Crusemann M."/>
            <person name="Hentschel U."/>
            <person name="Abe I."/>
            <person name="Matsunaga S."/>
            <person name="Kalinowski J."/>
            <person name="Takeyama H."/>
            <person name="Piel J."/>
        </authorList>
    </citation>
    <scope>NUCLEOTIDE SEQUENCE [LARGE SCALE GENOMIC DNA]</scope>
    <source>
        <strain evidence="6">TSY2</strain>
    </source>
</reference>
<evidence type="ECO:0000313" key="6">
    <source>
        <dbReference type="Proteomes" id="UP000019140"/>
    </source>
</evidence>
<dbReference type="Gene3D" id="1.10.1060.10">
    <property type="entry name" value="Alpha-helical ferredoxin"/>
    <property type="match status" value="1"/>
</dbReference>
<evidence type="ECO:0000256" key="1">
    <source>
        <dbReference type="ARBA" id="ARBA00022723"/>
    </source>
</evidence>
<organism evidence="5 6">
    <name type="scientific">Candidatus Entotheonella gemina</name>
    <dbReference type="NCBI Taxonomy" id="1429439"/>
    <lineage>
        <taxon>Bacteria</taxon>
        <taxon>Pseudomonadati</taxon>
        <taxon>Nitrospinota/Tectimicrobiota group</taxon>
        <taxon>Candidatus Tectimicrobiota</taxon>
        <taxon>Candidatus Entotheonellia</taxon>
        <taxon>Candidatus Entotheonellales</taxon>
        <taxon>Candidatus Entotheonellaceae</taxon>
        <taxon>Candidatus Entotheonella</taxon>
    </lineage>
</organism>
<dbReference type="InterPro" id="IPR017896">
    <property type="entry name" value="4Fe4S_Fe-S-bd"/>
</dbReference>
<dbReference type="InterPro" id="IPR017900">
    <property type="entry name" value="4Fe4S_Fe_S_CS"/>
</dbReference>
<keyword evidence="3" id="KW-0411">Iron-sulfur</keyword>
<dbReference type="Pfam" id="PF17179">
    <property type="entry name" value="Fer4_22"/>
    <property type="match status" value="1"/>
</dbReference>
<dbReference type="PANTHER" id="PTHR40447:SF1">
    <property type="entry name" value="ANAEROBIC SULFITE REDUCTASE SUBUNIT A"/>
    <property type="match status" value="1"/>
</dbReference>
<proteinExistence type="predicted"/>
<evidence type="ECO:0000313" key="5">
    <source>
        <dbReference type="EMBL" id="ETX05215.1"/>
    </source>
</evidence>
<dbReference type="GO" id="GO:0051536">
    <property type="term" value="F:iron-sulfur cluster binding"/>
    <property type="evidence" value="ECO:0007669"/>
    <property type="project" value="UniProtKB-KW"/>
</dbReference>
<dbReference type="PANTHER" id="PTHR40447">
    <property type="entry name" value="ANAEROBIC SULFITE REDUCTASE SUBUNIT A"/>
    <property type="match status" value="1"/>
</dbReference>
<evidence type="ECO:0000256" key="2">
    <source>
        <dbReference type="ARBA" id="ARBA00023004"/>
    </source>
</evidence>
<comment type="caution">
    <text evidence="5">The sequence shown here is derived from an EMBL/GenBank/DDBJ whole genome shotgun (WGS) entry which is preliminary data.</text>
</comment>
<dbReference type="Proteomes" id="UP000019140">
    <property type="component" value="Unassembled WGS sequence"/>
</dbReference>
<keyword evidence="2" id="KW-0408">Iron</keyword>
<sequence>MHEHVVVESEDIRHLLDALKGQGYQVVGPTVRDGAIVYDAIDTVDDLPIGWTDEHDGGHYQLVKRDDRAWFGYVVGPHSWKKFLHPPQLRLWQAQRQENGFQFLDEPQEVPKYAFLGVRACELHAIAIQDNVFINGPHTDPTYAARRQEVFTIAVNCGQAGGTCFCVSMQTGPRAGSGFDLALTEVPDADHHHFVVDIGTERGADVMRDVPHRAASAEDVGIAEHLVAQTATQMGRSLDTTDIKELLYLNIEHPRWEEVATRCLSCANCTMVCPTCFCTTVEDVTDLTGSQAERWRKWDSCFTQDFSYIHGGSVRTSTRSRYRHWLTHKLATWIDQFGSSGCVGCGRCITWCPVGIDITEEVRAIREHDARGNADAKETTDGNA</sequence>
<feature type="domain" description="4Fe-4S ferredoxin-type" evidence="4">
    <location>
        <begin position="330"/>
        <end position="361"/>
    </location>
</feature>
<gene>
    <name evidence="5" type="ORF">ETSY2_24260</name>
</gene>
<dbReference type="EMBL" id="AZHX01001010">
    <property type="protein sequence ID" value="ETX05215.1"/>
    <property type="molecule type" value="Genomic_DNA"/>
</dbReference>
<dbReference type="PROSITE" id="PS51379">
    <property type="entry name" value="4FE4S_FER_2"/>
    <property type="match status" value="2"/>
</dbReference>
<keyword evidence="6" id="KW-1185">Reference proteome</keyword>
<protein>
    <submittedName>
        <fullName evidence="5">4Fe-4S ferredoxin</fullName>
    </submittedName>
</protein>
<dbReference type="HOGENOM" id="CLU_046702_1_0_7"/>
<feature type="domain" description="4Fe-4S ferredoxin-type" evidence="4">
    <location>
        <begin position="252"/>
        <end position="284"/>
    </location>
</feature>
<name>W4M4T6_9BACT</name>